<dbReference type="OrthoDB" id="195327at2157"/>
<accession>A0A1S8ASW9</accession>
<organism evidence="2 3">
    <name type="scientific">Natrinema saccharevitans</name>
    <dbReference type="NCBI Taxonomy" id="301967"/>
    <lineage>
        <taxon>Archaea</taxon>
        <taxon>Methanobacteriati</taxon>
        <taxon>Methanobacteriota</taxon>
        <taxon>Stenosarchaea group</taxon>
        <taxon>Halobacteria</taxon>
        <taxon>Halobacteriales</taxon>
        <taxon>Natrialbaceae</taxon>
        <taxon>Natrinema</taxon>
    </lineage>
</organism>
<comment type="caution">
    <text evidence="2">The sequence shown here is derived from an EMBL/GenBank/DDBJ whole genome shotgun (WGS) entry which is preliminary data.</text>
</comment>
<dbReference type="Proteomes" id="UP000189370">
    <property type="component" value="Unassembled WGS sequence"/>
</dbReference>
<keyword evidence="3" id="KW-1185">Reference proteome</keyword>
<protein>
    <recommendedName>
        <fullName evidence="4">Solute carrier family 5, member 4-like protein</fullName>
    </recommendedName>
</protein>
<feature type="transmembrane region" description="Helical" evidence="1">
    <location>
        <begin position="12"/>
        <end position="33"/>
    </location>
</feature>
<dbReference type="EMBL" id="LWLN01000001">
    <property type="protein sequence ID" value="OLZ39574.1"/>
    <property type="molecule type" value="Genomic_DNA"/>
</dbReference>
<keyword evidence="1" id="KW-1133">Transmembrane helix</keyword>
<evidence type="ECO:0000313" key="2">
    <source>
        <dbReference type="EMBL" id="OLZ39574.1"/>
    </source>
</evidence>
<dbReference type="RefSeq" id="WP_076142922.1">
    <property type="nucleotide sequence ID" value="NZ_LWLN01000001.1"/>
</dbReference>
<dbReference type="STRING" id="301967.A6E15_00605"/>
<sequence length="78" mass="8259">MELSPEEYGAYWRASIRVAAGALVIFFGTRLTAPLRTHPEVGASALGVVLFVLLVLVGTFLATLGVARVVRTAVDAET</sequence>
<proteinExistence type="predicted"/>
<dbReference type="AlphaFoldDB" id="A0A1S8ASW9"/>
<name>A0A1S8ASW9_9EURY</name>
<evidence type="ECO:0000256" key="1">
    <source>
        <dbReference type="SAM" id="Phobius"/>
    </source>
</evidence>
<evidence type="ECO:0000313" key="3">
    <source>
        <dbReference type="Proteomes" id="UP000189370"/>
    </source>
</evidence>
<keyword evidence="1" id="KW-0472">Membrane</keyword>
<gene>
    <name evidence="2" type="ORF">A6E15_00605</name>
</gene>
<keyword evidence="1" id="KW-0812">Transmembrane</keyword>
<evidence type="ECO:0008006" key="4">
    <source>
        <dbReference type="Google" id="ProtNLM"/>
    </source>
</evidence>
<reference evidence="3" key="1">
    <citation type="submission" date="2016-04" db="EMBL/GenBank/DDBJ databases">
        <authorList>
            <person name="Chen S.-C."/>
            <person name="Lai M.-C."/>
        </authorList>
    </citation>
    <scope>NUCLEOTIDE SEQUENCE [LARGE SCALE GENOMIC DNA]</scope>
    <source>
        <strain evidence="3">AB14</strain>
    </source>
</reference>
<feature type="transmembrane region" description="Helical" evidence="1">
    <location>
        <begin position="45"/>
        <end position="70"/>
    </location>
</feature>